<dbReference type="PANTHER" id="PTHR19918:SF3">
    <property type="entry name" value="CELL DIVISION CYCLE PROTEIN 20 HOMOLOG"/>
    <property type="match status" value="1"/>
</dbReference>
<dbReference type="EMBL" id="VYZC01000601">
    <property type="protein sequence ID" value="NWT04100.1"/>
    <property type="molecule type" value="Genomic_DNA"/>
</dbReference>
<evidence type="ECO:0000256" key="1">
    <source>
        <dbReference type="ARBA" id="ARBA00022574"/>
    </source>
</evidence>
<dbReference type="GO" id="GO:1905786">
    <property type="term" value="P:positive regulation of anaphase-promoting complex-dependent catabolic process"/>
    <property type="evidence" value="ECO:0007669"/>
    <property type="project" value="TreeGrafter"/>
</dbReference>
<dbReference type="InterPro" id="IPR011047">
    <property type="entry name" value="Quinoprotein_ADH-like_sf"/>
</dbReference>
<dbReference type="Pfam" id="PF00400">
    <property type="entry name" value="WD40"/>
    <property type="match status" value="1"/>
</dbReference>
<keyword evidence="1 3" id="KW-0853">WD repeat</keyword>
<dbReference type="InterPro" id="IPR015943">
    <property type="entry name" value="WD40/YVTN_repeat-like_dom_sf"/>
</dbReference>
<evidence type="ECO:0000256" key="3">
    <source>
        <dbReference type="PROSITE-ProRule" id="PRU00221"/>
    </source>
</evidence>
<feature type="non-terminal residue" evidence="4">
    <location>
        <position position="299"/>
    </location>
</feature>
<dbReference type="PROSITE" id="PS50082">
    <property type="entry name" value="WD_REPEATS_2"/>
    <property type="match status" value="1"/>
</dbReference>
<dbReference type="AlphaFoldDB" id="A0A7K5KD03"/>
<dbReference type="GO" id="GO:0031145">
    <property type="term" value="P:anaphase-promoting complex-dependent catabolic process"/>
    <property type="evidence" value="ECO:0007669"/>
    <property type="project" value="TreeGrafter"/>
</dbReference>
<proteinExistence type="predicted"/>
<dbReference type="Proteomes" id="UP000525714">
    <property type="component" value="Unassembled WGS sequence"/>
</dbReference>
<evidence type="ECO:0000313" key="5">
    <source>
        <dbReference type="Proteomes" id="UP000525714"/>
    </source>
</evidence>
<accession>A0A7K5KD03</accession>
<feature type="repeat" description="WD" evidence="3">
    <location>
        <begin position="239"/>
        <end position="270"/>
    </location>
</feature>
<dbReference type="GO" id="GO:0010997">
    <property type="term" value="F:anaphase-promoting complex binding"/>
    <property type="evidence" value="ECO:0007669"/>
    <property type="project" value="InterPro"/>
</dbReference>
<gene>
    <name evidence="4" type="primary">Cdc20</name>
    <name evidence="4" type="ORF">MIOMAC_R02907</name>
</gene>
<name>A0A7K5KD03_9TYRA</name>
<dbReference type="SMART" id="SM00320">
    <property type="entry name" value="WD40"/>
    <property type="match status" value="4"/>
</dbReference>
<comment type="caution">
    <text evidence="4">The sequence shown here is derived from an EMBL/GenBank/DDBJ whole genome shotgun (WGS) entry which is preliminary data.</text>
</comment>
<sequence length="299" mass="33635">EQQKAWAVNLNGFDVEEAKILRLSGKPQYAPEGYQNNLKVLYSQKVTPGSSRKNSRYVPSMPDRILDAPEIRNDYYLNLIDWSSRNFLAVALDNSVYLWNDVSGEIIQLLQIEHPDVYVSSLSWIKEGNYLAVGTSNAEVQVSAEVKLNLWGMGTKIWLAQEGCKAPNFSCLVWGRTVHSQLQRARQTQAACLTCVTASSQVCSILWSTNYKEFVSGHGFAQNQLVIWKYPSMTKIAELQGHTARILNLTMSPDGTTVASAAADETLRLWRCFEMDPIKKKEKEKANSAKTSIIHQSIR</sequence>
<dbReference type="InterPro" id="IPR001680">
    <property type="entry name" value="WD40_rpt"/>
</dbReference>
<dbReference type="InterPro" id="IPR033010">
    <property type="entry name" value="Cdc20/Fizzy"/>
</dbReference>
<keyword evidence="2" id="KW-0677">Repeat</keyword>
<dbReference type="Gene3D" id="2.130.10.10">
    <property type="entry name" value="YVTN repeat-like/Quinoprotein amine dehydrogenase"/>
    <property type="match status" value="2"/>
</dbReference>
<dbReference type="GO" id="GO:0005680">
    <property type="term" value="C:anaphase-promoting complex"/>
    <property type="evidence" value="ECO:0007669"/>
    <property type="project" value="TreeGrafter"/>
</dbReference>
<keyword evidence="5" id="KW-1185">Reference proteome</keyword>
<reference evidence="4 5" key="1">
    <citation type="submission" date="2019-09" db="EMBL/GenBank/DDBJ databases">
        <title>Bird 10,000 Genomes (B10K) Project - Family phase.</title>
        <authorList>
            <person name="Zhang G."/>
        </authorList>
    </citation>
    <scope>NUCLEOTIDE SEQUENCE [LARGE SCALE GENOMIC DNA]</scope>
    <source>
        <strain evidence="4">B10K-DU-003-16</strain>
        <tissue evidence="4">Mixed tissue sample</tissue>
    </source>
</reference>
<evidence type="ECO:0000313" key="4">
    <source>
        <dbReference type="EMBL" id="NWT04100.1"/>
    </source>
</evidence>
<feature type="non-terminal residue" evidence="4">
    <location>
        <position position="1"/>
    </location>
</feature>
<protein>
    <submittedName>
        <fullName evidence="4">CDC20 protein</fullName>
    </submittedName>
</protein>
<dbReference type="SUPFAM" id="SSF50998">
    <property type="entry name" value="Quinoprotein alcohol dehydrogenase-like"/>
    <property type="match status" value="1"/>
</dbReference>
<dbReference type="PANTHER" id="PTHR19918">
    <property type="entry name" value="CELL DIVISION CYCLE 20 CDC20 FIZZY -RELATED"/>
    <property type="match status" value="1"/>
</dbReference>
<organism evidence="4 5">
    <name type="scientific">Mionectes macconnelli</name>
    <name type="common">McConnell's flycatcher</name>
    <dbReference type="NCBI Taxonomy" id="254557"/>
    <lineage>
        <taxon>Eukaryota</taxon>
        <taxon>Metazoa</taxon>
        <taxon>Chordata</taxon>
        <taxon>Craniata</taxon>
        <taxon>Vertebrata</taxon>
        <taxon>Euteleostomi</taxon>
        <taxon>Archelosauria</taxon>
        <taxon>Archosauria</taxon>
        <taxon>Dinosauria</taxon>
        <taxon>Saurischia</taxon>
        <taxon>Theropoda</taxon>
        <taxon>Coelurosauria</taxon>
        <taxon>Aves</taxon>
        <taxon>Neognathae</taxon>
        <taxon>Neoaves</taxon>
        <taxon>Telluraves</taxon>
        <taxon>Australaves</taxon>
        <taxon>Passeriformes</taxon>
        <taxon>Tyrannidae</taxon>
        <taxon>Mionectes</taxon>
    </lineage>
</organism>
<dbReference type="GO" id="GO:1990757">
    <property type="term" value="F:ubiquitin ligase activator activity"/>
    <property type="evidence" value="ECO:0007669"/>
    <property type="project" value="TreeGrafter"/>
</dbReference>
<dbReference type="PROSITE" id="PS50294">
    <property type="entry name" value="WD_REPEATS_REGION"/>
    <property type="match status" value="1"/>
</dbReference>
<evidence type="ECO:0000256" key="2">
    <source>
        <dbReference type="ARBA" id="ARBA00022737"/>
    </source>
</evidence>